<accession>A0A0R1VZL8</accession>
<comment type="caution">
    <text evidence="2">The sequence shown here is derived from an EMBL/GenBank/DDBJ whole genome shotgun (WGS) entry which is preliminary data.</text>
</comment>
<name>A0A0R1VZL8_9LACO</name>
<evidence type="ECO:0000313" key="3">
    <source>
        <dbReference type="Proteomes" id="UP000051966"/>
    </source>
</evidence>
<gene>
    <name evidence="2" type="ORF">FD41_GL002010</name>
</gene>
<dbReference type="PATRIC" id="fig|1423743.5.peg.2070"/>
<dbReference type="EMBL" id="AZFY01000028">
    <property type="protein sequence ID" value="KRM10834.1"/>
    <property type="molecule type" value="Genomic_DNA"/>
</dbReference>
<keyword evidence="1" id="KW-0812">Transmembrane</keyword>
<dbReference type="AlphaFoldDB" id="A0A0R1VZL8"/>
<keyword evidence="3" id="KW-1185">Reference proteome</keyword>
<evidence type="ECO:0000313" key="2">
    <source>
        <dbReference type="EMBL" id="KRM10834.1"/>
    </source>
</evidence>
<protein>
    <recommendedName>
        <fullName evidence="4">Integral membrane protein</fullName>
    </recommendedName>
</protein>
<organism evidence="2 3">
    <name type="scientific">Lentilactobacillus farraginis DSM 18382 = JCM 14108</name>
    <dbReference type="NCBI Taxonomy" id="1423743"/>
    <lineage>
        <taxon>Bacteria</taxon>
        <taxon>Bacillati</taxon>
        <taxon>Bacillota</taxon>
        <taxon>Bacilli</taxon>
        <taxon>Lactobacillales</taxon>
        <taxon>Lactobacillaceae</taxon>
        <taxon>Lentilactobacillus</taxon>
    </lineage>
</organism>
<feature type="transmembrane region" description="Helical" evidence="1">
    <location>
        <begin position="16"/>
        <end position="34"/>
    </location>
</feature>
<feature type="transmembrane region" description="Helical" evidence="1">
    <location>
        <begin position="77"/>
        <end position="99"/>
    </location>
</feature>
<keyword evidence="1" id="KW-0472">Membrane</keyword>
<feature type="transmembrane region" description="Helical" evidence="1">
    <location>
        <begin position="105"/>
        <end position="130"/>
    </location>
</feature>
<proteinExistence type="predicted"/>
<feature type="transmembrane region" description="Helical" evidence="1">
    <location>
        <begin position="50"/>
        <end position="70"/>
    </location>
</feature>
<keyword evidence="1" id="KW-1133">Transmembrane helix</keyword>
<sequence length="153" mass="17504">MALFWRINLRNEEKKVIYWAVISLILFLLVNWLMTLDFMHLARSVRLSEAVRVTIIAGILYLATILLAALKVKISYYLMAAVVAIYTVGFVGMLTTMFTGSEANIVIKLVMAGLSAFGVIVNFYWFILAFKLRAVFQRESLAKQINKNKQFKK</sequence>
<evidence type="ECO:0008006" key="4">
    <source>
        <dbReference type="Google" id="ProtNLM"/>
    </source>
</evidence>
<evidence type="ECO:0000256" key="1">
    <source>
        <dbReference type="SAM" id="Phobius"/>
    </source>
</evidence>
<dbReference type="Proteomes" id="UP000051966">
    <property type="component" value="Unassembled WGS sequence"/>
</dbReference>
<reference evidence="2 3" key="1">
    <citation type="journal article" date="2015" name="Genome Announc.">
        <title>Expanding the biotechnology potential of lactobacilli through comparative genomics of 213 strains and associated genera.</title>
        <authorList>
            <person name="Sun Z."/>
            <person name="Harris H.M."/>
            <person name="McCann A."/>
            <person name="Guo C."/>
            <person name="Argimon S."/>
            <person name="Zhang W."/>
            <person name="Yang X."/>
            <person name="Jeffery I.B."/>
            <person name="Cooney J.C."/>
            <person name="Kagawa T.F."/>
            <person name="Liu W."/>
            <person name="Song Y."/>
            <person name="Salvetti E."/>
            <person name="Wrobel A."/>
            <person name="Rasinkangas P."/>
            <person name="Parkhill J."/>
            <person name="Rea M.C."/>
            <person name="O'Sullivan O."/>
            <person name="Ritari J."/>
            <person name="Douillard F.P."/>
            <person name="Paul Ross R."/>
            <person name="Yang R."/>
            <person name="Briner A.E."/>
            <person name="Felis G.E."/>
            <person name="de Vos W.M."/>
            <person name="Barrangou R."/>
            <person name="Klaenhammer T.R."/>
            <person name="Caufield P.W."/>
            <person name="Cui Y."/>
            <person name="Zhang H."/>
            <person name="O'Toole P.W."/>
        </authorList>
    </citation>
    <scope>NUCLEOTIDE SEQUENCE [LARGE SCALE GENOMIC DNA]</scope>
    <source>
        <strain evidence="2 3">DSM 18382</strain>
    </source>
</reference>